<dbReference type="Proteomes" id="UP000261600">
    <property type="component" value="Unplaced"/>
</dbReference>
<dbReference type="STRING" id="43700.ENSMALP00000018068"/>
<reference evidence="1" key="2">
    <citation type="submission" date="2025-09" db="UniProtKB">
        <authorList>
            <consortium name="Ensembl"/>
        </authorList>
    </citation>
    <scope>IDENTIFICATION</scope>
</reference>
<accession>A0A3Q3JFB2</accession>
<dbReference type="Gene3D" id="3.30.420.10">
    <property type="entry name" value="Ribonuclease H-like superfamily/Ribonuclease H"/>
    <property type="match status" value="1"/>
</dbReference>
<dbReference type="AlphaFoldDB" id="A0A3Q3JFB2"/>
<proteinExistence type="predicted"/>
<evidence type="ECO:0000313" key="2">
    <source>
        <dbReference type="Proteomes" id="UP000261600"/>
    </source>
</evidence>
<name>A0A3Q3JFB2_MONAL</name>
<dbReference type="InterPro" id="IPR036397">
    <property type="entry name" value="RNaseH_sf"/>
</dbReference>
<evidence type="ECO:0000313" key="1">
    <source>
        <dbReference type="Ensembl" id="ENSMALP00000018068.1"/>
    </source>
</evidence>
<dbReference type="GO" id="GO:0003676">
    <property type="term" value="F:nucleic acid binding"/>
    <property type="evidence" value="ECO:0007669"/>
    <property type="project" value="InterPro"/>
</dbReference>
<reference evidence="1" key="1">
    <citation type="submission" date="2025-08" db="UniProtKB">
        <authorList>
            <consortium name="Ensembl"/>
        </authorList>
    </citation>
    <scope>IDENTIFICATION</scope>
</reference>
<dbReference type="Ensembl" id="ENSMALT00000018417.1">
    <property type="protein sequence ID" value="ENSMALP00000018068.1"/>
    <property type="gene ID" value="ENSMALG00000012607.1"/>
</dbReference>
<keyword evidence="2" id="KW-1185">Reference proteome</keyword>
<protein>
    <submittedName>
        <fullName evidence="1">Uncharacterized protein</fullName>
    </submittedName>
</protein>
<organism evidence="1 2">
    <name type="scientific">Monopterus albus</name>
    <name type="common">Swamp eel</name>
    <dbReference type="NCBI Taxonomy" id="43700"/>
    <lineage>
        <taxon>Eukaryota</taxon>
        <taxon>Metazoa</taxon>
        <taxon>Chordata</taxon>
        <taxon>Craniata</taxon>
        <taxon>Vertebrata</taxon>
        <taxon>Euteleostomi</taxon>
        <taxon>Actinopterygii</taxon>
        <taxon>Neopterygii</taxon>
        <taxon>Teleostei</taxon>
        <taxon>Neoteleostei</taxon>
        <taxon>Acanthomorphata</taxon>
        <taxon>Anabantaria</taxon>
        <taxon>Synbranchiformes</taxon>
        <taxon>Synbranchidae</taxon>
        <taxon>Monopterus</taxon>
    </lineage>
</organism>
<sequence>LDSQQCLWRQPGTEHHLSNSIPTVKHGAGSITLWGCCFPASGPRQLNVIQGKMTSKGYQGILEDSVRVSVCQLKLNRS</sequence>